<sequence>MLSQSTVPATPQPSSAGLGPIDNIPWEAQGTEIWSALTCVLVVRTNNEAAQTRVTAEQVESEAGGTVDWDVRSGDETDFSVSDTNLVANGAAASMARAWLSDLSRELQRCQSEARSPNALSNSALCRKASNVTDTGSDGD</sequence>
<reference evidence="1" key="2">
    <citation type="submission" date="2021-10" db="EMBL/GenBank/DDBJ databases">
        <authorList>
            <person name="Piombo E."/>
        </authorList>
    </citation>
    <scope>NUCLEOTIDE SEQUENCE</scope>
</reference>
<evidence type="ECO:0000313" key="2">
    <source>
        <dbReference type="Proteomes" id="UP000836387"/>
    </source>
</evidence>
<evidence type="ECO:0000313" key="1">
    <source>
        <dbReference type="EMBL" id="CAG9946326.1"/>
    </source>
</evidence>
<name>A0ACA9TZE9_BIOOC</name>
<reference evidence="1" key="1">
    <citation type="submission" date="2020-04" db="EMBL/GenBank/DDBJ databases">
        <authorList>
            <person name="Broberg M."/>
        </authorList>
    </citation>
    <scope>NUCLEOTIDE SEQUENCE</scope>
</reference>
<accession>A0ACA9TZE9</accession>
<gene>
    <name evidence="1" type="ORF">CRV2_00005208</name>
</gene>
<dbReference type="EMBL" id="CADEHS020000010">
    <property type="protein sequence ID" value="CAG9946326.1"/>
    <property type="molecule type" value="Genomic_DNA"/>
</dbReference>
<keyword evidence="2" id="KW-1185">Reference proteome</keyword>
<protein>
    <submittedName>
        <fullName evidence="1">Uncharacterized protein</fullName>
    </submittedName>
</protein>
<proteinExistence type="predicted"/>
<dbReference type="Proteomes" id="UP000836387">
    <property type="component" value="Unassembled WGS sequence"/>
</dbReference>
<comment type="caution">
    <text evidence="1">The sequence shown here is derived from an EMBL/GenBank/DDBJ whole genome shotgun (WGS) entry which is preliminary data.</text>
</comment>
<organism evidence="1 2">
    <name type="scientific">Clonostachys rosea f. rosea IK726</name>
    <dbReference type="NCBI Taxonomy" id="1349383"/>
    <lineage>
        <taxon>Eukaryota</taxon>
        <taxon>Fungi</taxon>
        <taxon>Dikarya</taxon>
        <taxon>Ascomycota</taxon>
        <taxon>Pezizomycotina</taxon>
        <taxon>Sordariomycetes</taxon>
        <taxon>Hypocreomycetidae</taxon>
        <taxon>Hypocreales</taxon>
        <taxon>Bionectriaceae</taxon>
        <taxon>Clonostachys</taxon>
    </lineage>
</organism>